<evidence type="ECO:0000256" key="2">
    <source>
        <dbReference type="ARBA" id="ARBA00022814"/>
    </source>
</evidence>
<proteinExistence type="inferred from homology"/>
<dbReference type="InterPro" id="IPR035926">
    <property type="entry name" value="NusB-like_sf"/>
</dbReference>
<feature type="domain" description="NusB/RsmB/TIM44" evidence="7">
    <location>
        <begin position="17"/>
        <end position="156"/>
    </location>
</feature>
<dbReference type="SUPFAM" id="SSF48013">
    <property type="entry name" value="NusB-like"/>
    <property type="match status" value="1"/>
</dbReference>
<dbReference type="Pfam" id="PF01029">
    <property type="entry name" value="NusB"/>
    <property type="match status" value="1"/>
</dbReference>
<organism evidence="8 9">
    <name type="scientific">Commensalibacter melissae</name>
    <dbReference type="NCBI Taxonomy" id="2070537"/>
    <lineage>
        <taxon>Bacteria</taxon>
        <taxon>Pseudomonadati</taxon>
        <taxon>Pseudomonadota</taxon>
        <taxon>Alphaproteobacteria</taxon>
        <taxon>Acetobacterales</taxon>
        <taxon>Acetobacteraceae</taxon>
    </lineage>
</organism>
<reference evidence="8 9" key="1">
    <citation type="submission" date="2018-05" db="EMBL/GenBank/DDBJ databases">
        <title>Reference genomes for bee gut microbiota database.</title>
        <authorList>
            <person name="Ellegaard K.M."/>
        </authorList>
    </citation>
    <scope>NUCLEOTIDE SEQUENCE [LARGE SCALE GENOMIC DNA]</scope>
    <source>
        <strain evidence="8 9">ESL0284</strain>
    </source>
</reference>
<comment type="caution">
    <text evidence="8">The sequence shown here is derived from an EMBL/GenBank/DDBJ whole genome shotgun (WGS) entry which is preliminary data.</text>
</comment>
<gene>
    <name evidence="6 8" type="primary">nusB</name>
    <name evidence="8" type="ORF">DK869_00040</name>
</gene>
<dbReference type="InterPro" id="IPR011605">
    <property type="entry name" value="NusB_fam"/>
</dbReference>
<dbReference type="EMBL" id="QGLT01000001">
    <property type="protein sequence ID" value="PXZ01442.1"/>
    <property type="molecule type" value="Genomic_DNA"/>
</dbReference>
<evidence type="ECO:0000256" key="4">
    <source>
        <dbReference type="ARBA" id="ARBA00023015"/>
    </source>
</evidence>
<dbReference type="Gene3D" id="1.10.940.10">
    <property type="entry name" value="NusB-like"/>
    <property type="match status" value="1"/>
</dbReference>
<dbReference type="GO" id="GO:0006353">
    <property type="term" value="P:DNA-templated transcription termination"/>
    <property type="evidence" value="ECO:0007669"/>
    <property type="project" value="UniProtKB-UniRule"/>
</dbReference>
<dbReference type="PANTHER" id="PTHR11078:SF3">
    <property type="entry name" value="ANTITERMINATION NUSB DOMAIN-CONTAINING PROTEIN"/>
    <property type="match status" value="1"/>
</dbReference>
<dbReference type="PANTHER" id="PTHR11078">
    <property type="entry name" value="N UTILIZATION SUBSTANCE PROTEIN B-RELATED"/>
    <property type="match status" value="1"/>
</dbReference>
<comment type="similarity">
    <text evidence="1 6">Belongs to the NusB family.</text>
</comment>
<keyword evidence="3 6" id="KW-0694">RNA-binding</keyword>
<dbReference type="GO" id="GO:0005829">
    <property type="term" value="C:cytosol"/>
    <property type="evidence" value="ECO:0007669"/>
    <property type="project" value="TreeGrafter"/>
</dbReference>
<dbReference type="GO" id="GO:0003723">
    <property type="term" value="F:RNA binding"/>
    <property type="evidence" value="ECO:0007669"/>
    <property type="project" value="UniProtKB-UniRule"/>
</dbReference>
<evidence type="ECO:0000313" key="8">
    <source>
        <dbReference type="EMBL" id="PXZ01442.1"/>
    </source>
</evidence>
<dbReference type="InterPro" id="IPR006027">
    <property type="entry name" value="NusB_RsmB_TIM44"/>
</dbReference>
<dbReference type="AlphaFoldDB" id="A0A318MXL1"/>
<keyword evidence="9" id="KW-1185">Reference proteome</keyword>
<evidence type="ECO:0000259" key="7">
    <source>
        <dbReference type="Pfam" id="PF01029"/>
    </source>
</evidence>
<sequence length="167" mass="19147">MIMSDQKNIMKRPRTLTRIAAVQAIFQWEQGIEKAANLLIEQFLIHRISPDFHDETYIDGKTHIPNIPLFTSVVQGFVHRSPEIDTIIKSSLPNEWPFQRLDPIIRAILRAAVTELLLDNIEPPKKVIINEYIDVSHAFSNGDESVLINGILNNLANRLRKEMENKA</sequence>
<name>A0A318MXL1_9PROT</name>
<evidence type="ECO:0000256" key="3">
    <source>
        <dbReference type="ARBA" id="ARBA00022884"/>
    </source>
</evidence>
<dbReference type="GO" id="GO:0031564">
    <property type="term" value="P:transcription antitermination"/>
    <property type="evidence" value="ECO:0007669"/>
    <property type="project" value="UniProtKB-KW"/>
</dbReference>
<keyword evidence="2 6" id="KW-0889">Transcription antitermination</keyword>
<keyword evidence="4 6" id="KW-0805">Transcription regulation</keyword>
<keyword evidence="5 6" id="KW-0804">Transcription</keyword>
<comment type="function">
    <text evidence="6">Involved in transcription antitermination. Required for transcription of ribosomal RNA (rRNA) genes. Binds specifically to the boxA antiterminator sequence of the ribosomal RNA (rrn) operons.</text>
</comment>
<evidence type="ECO:0000313" key="9">
    <source>
        <dbReference type="Proteomes" id="UP000247565"/>
    </source>
</evidence>
<evidence type="ECO:0000256" key="6">
    <source>
        <dbReference type="HAMAP-Rule" id="MF_00073"/>
    </source>
</evidence>
<evidence type="ECO:0000256" key="1">
    <source>
        <dbReference type="ARBA" id="ARBA00005952"/>
    </source>
</evidence>
<dbReference type="HAMAP" id="MF_00073">
    <property type="entry name" value="NusB"/>
    <property type="match status" value="1"/>
</dbReference>
<evidence type="ECO:0000256" key="5">
    <source>
        <dbReference type="ARBA" id="ARBA00023163"/>
    </source>
</evidence>
<protein>
    <recommendedName>
        <fullName evidence="6">Transcription antitermination protein NusB</fullName>
    </recommendedName>
    <alternativeName>
        <fullName evidence="6">Antitermination factor NusB</fullName>
    </alternativeName>
</protein>
<dbReference type="Proteomes" id="UP000247565">
    <property type="component" value="Unassembled WGS sequence"/>
</dbReference>
<dbReference type="NCBIfam" id="TIGR01951">
    <property type="entry name" value="nusB"/>
    <property type="match status" value="1"/>
</dbReference>
<accession>A0A318MXL1</accession>